<proteinExistence type="predicted"/>
<dbReference type="InterPro" id="IPR001509">
    <property type="entry name" value="Epimerase_deHydtase"/>
</dbReference>
<dbReference type="Proteomes" id="UP000259273">
    <property type="component" value="Unassembled WGS sequence"/>
</dbReference>
<comment type="caution">
    <text evidence="2">The sequence shown here is derived from an EMBL/GenBank/DDBJ whole genome shotgun (WGS) entry which is preliminary data.</text>
</comment>
<evidence type="ECO:0000313" key="2">
    <source>
        <dbReference type="EMBL" id="HAN26659.1"/>
    </source>
</evidence>
<feature type="non-terminal residue" evidence="2">
    <location>
        <position position="158"/>
    </location>
</feature>
<dbReference type="SUPFAM" id="SSF51735">
    <property type="entry name" value="NAD(P)-binding Rossmann-fold domains"/>
    <property type="match status" value="1"/>
</dbReference>
<name>A0A3C1KIW6_9GAMM</name>
<dbReference type="STRING" id="1121937.GCA_000423125_00034"/>
<dbReference type="AlphaFoldDB" id="A0A3C1KIW6"/>
<reference evidence="2 3" key="1">
    <citation type="journal article" date="2018" name="Nat. Biotechnol.">
        <title>A standardized bacterial taxonomy based on genome phylogeny substantially revises the tree of life.</title>
        <authorList>
            <person name="Parks D.H."/>
            <person name="Chuvochina M."/>
            <person name="Waite D.W."/>
            <person name="Rinke C."/>
            <person name="Skarshewski A."/>
            <person name="Chaumeil P.A."/>
            <person name="Hugenholtz P."/>
        </authorList>
    </citation>
    <scope>NUCLEOTIDE SEQUENCE [LARGE SCALE GENOMIC DNA]</scope>
    <source>
        <strain evidence="2">UBA9158</strain>
    </source>
</reference>
<dbReference type="Gene3D" id="3.40.50.720">
    <property type="entry name" value="NAD(P)-binding Rossmann-like Domain"/>
    <property type="match status" value="1"/>
</dbReference>
<organism evidence="2 3">
    <name type="scientific">Haliea salexigens</name>
    <dbReference type="NCBI Taxonomy" id="287487"/>
    <lineage>
        <taxon>Bacteria</taxon>
        <taxon>Pseudomonadati</taxon>
        <taxon>Pseudomonadota</taxon>
        <taxon>Gammaproteobacteria</taxon>
        <taxon>Cellvibrionales</taxon>
        <taxon>Halieaceae</taxon>
        <taxon>Haliea</taxon>
    </lineage>
</organism>
<sequence length="158" mass="16657">MCHEGRASIMHILMTGGTGFVGEALLQHWLAAGHDVTVLSRTAHADREHCRYVTTLDAVSSARGPQAVVNLAGASLAGKRWNTAYKQELFASRVAGTRALTDWMCSLAEPPQVLLSASAIGFYGPRGNETVDEGSAPGSGFASELCRAWEEQALAAAG</sequence>
<accession>A0A3C1KIW6</accession>
<evidence type="ECO:0000313" key="3">
    <source>
        <dbReference type="Proteomes" id="UP000259273"/>
    </source>
</evidence>
<feature type="domain" description="NAD-dependent epimerase/dehydratase" evidence="1">
    <location>
        <begin position="12"/>
        <end position="143"/>
    </location>
</feature>
<dbReference type="EMBL" id="DMND01000051">
    <property type="protein sequence ID" value="HAN26659.1"/>
    <property type="molecule type" value="Genomic_DNA"/>
</dbReference>
<evidence type="ECO:0000259" key="1">
    <source>
        <dbReference type="Pfam" id="PF01370"/>
    </source>
</evidence>
<gene>
    <name evidence="2" type="ORF">DCP75_02850</name>
</gene>
<dbReference type="PANTHER" id="PTHR11092">
    <property type="entry name" value="SUGAR NUCLEOTIDE EPIMERASE RELATED"/>
    <property type="match status" value="1"/>
</dbReference>
<dbReference type="PANTHER" id="PTHR11092:SF0">
    <property type="entry name" value="EPIMERASE FAMILY PROTEIN SDR39U1"/>
    <property type="match status" value="1"/>
</dbReference>
<dbReference type="InterPro" id="IPR036291">
    <property type="entry name" value="NAD(P)-bd_dom_sf"/>
</dbReference>
<dbReference type="Pfam" id="PF01370">
    <property type="entry name" value="Epimerase"/>
    <property type="match status" value="1"/>
</dbReference>
<protein>
    <submittedName>
        <fullName evidence="2">TIGR01777 family protein</fullName>
    </submittedName>
</protein>